<organism evidence="3 4">
    <name type="scientific">Pleurodeles waltl</name>
    <name type="common">Iberian ribbed newt</name>
    <dbReference type="NCBI Taxonomy" id="8319"/>
    <lineage>
        <taxon>Eukaryota</taxon>
        <taxon>Metazoa</taxon>
        <taxon>Chordata</taxon>
        <taxon>Craniata</taxon>
        <taxon>Vertebrata</taxon>
        <taxon>Euteleostomi</taxon>
        <taxon>Amphibia</taxon>
        <taxon>Batrachia</taxon>
        <taxon>Caudata</taxon>
        <taxon>Salamandroidea</taxon>
        <taxon>Salamandridae</taxon>
        <taxon>Pleurodelinae</taxon>
        <taxon>Pleurodeles</taxon>
    </lineage>
</organism>
<keyword evidence="2" id="KW-0732">Signal</keyword>
<dbReference type="EMBL" id="JANPWB010000013">
    <property type="protein sequence ID" value="KAJ1105494.1"/>
    <property type="molecule type" value="Genomic_DNA"/>
</dbReference>
<comment type="caution">
    <text evidence="3">The sequence shown here is derived from an EMBL/GenBank/DDBJ whole genome shotgun (WGS) entry which is preliminary data.</text>
</comment>
<dbReference type="Proteomes" id="UP001066276">
    <property type="component" value="Chromosome 9"/>
</dbReference>
<evidence type="ECO:0000256" key="1">
    <source>
        <dbReference type="SAM" id="MobiDB-lite"/>
    </source>
</evidence>
<accession>A0AAV7MQR6</accession>
<feature type="chain" id="PRO_5043350214" description="Secreted protein" evidence="2">
    <location>
        <begin position="29"/>
        <end position="149"/>
    </location>
</feature>
<reference evidence="3" key="1">
    <citation type="journal article" date="2022" name="bioRxiv">
        <title>Sequencing and chromosome-scale assembly of the giantPleurodeles waltlgenome.</title>
        <authorList>
            <person name="Brown T."/>
            <person name="Elewa A."/>
            <person name="Iarovenko S."/>
            <person name="Subramanian E."/>
            <person name="Araus A.J."/>
            <person name="Petzold A."/>
            <person name="Susuki M."/>
            <person name="Suzuki K.-i.T."/>
            <person name="Hayashi T."/>
            <person name="Toyoda A."/>
            <person name="Oliveira C."/>
            <person name="Osipova E."/>
            <person name="Leigh N.D."/>
            <person name="Simon A."/>
            <person name="Yun M.H."/>
        </authorList>
    </citation>
    <scope>NUCLEOTIDE SEQUENCE</scope>
    <source>
        <strain evidence="3">20211129_DDA</strain>
        <tissue evidence="3">Liver</tissue>
    </source>
</reference>
<feature type="region of interest" description="Disordered" evidence="1">
    <location>
        <begin position="91"/>
        <end position="149"/>
    </location>
</feature>
<evidence type="ECO:0000313" key="3">
    <source>
        <dbReference type="EMBL" id="KAJ1105494.1"/>
    </source>
</evidence>
<gene>
    <name evidence="3" type="ORF">NDU88_002900</name>
</gene>
<evidence type="ECO:0000313" key="4">
    <source>
        <dbReference type="Proteomes" id="UP001066276"/>
    </source>
</evidence>
<feature type="signal peptide" evidence="2">
    <location>
        <begin position="1"/>
        <end position="28"/>
    </location>
</feature>
<protein>
    <recommendedName>
        <fullName evidence="5">Secreted protein</fullName>
    </recommendedName>
</protein>
<dbReference type="AlphaFoldDB" id="A0AAV7MQR6"/>
<name>A0AAV7MQR6_PLEWA</name>
<keyword evidence="4" id="KW-1185">Reference proteome</keyword>
<evidence type="ECO:0008006" key="5">
    <source>
        <dbReference type="Google" id="ProtNLM"/>
    </source>
</evidence>
<sequence length="149" mass="15647">MPTPPGATWGRPVLLSMLGWATPLLGTADQTKAAGRNGARHVRNEQPPGGAGTQGAPASWSCPFRVTSPRETEAQIKAAAESAAWVRGCRHAPRPLSGHPSGSGPRLTLGSRMERHTASVAPLLPARGPPPRTAQFSGSHQRSWPHHAP</sequence>
<feature type="region of interest" description="Disordered" evidence="1">
    <location>
        <begin position="29"/>
        <end position="64"/>
    </location>
</feature>
<evidence type="ECO:0000256" key="2">
    <source>
        <dbReference type="SAM" id="SignalP"/>
    </source>
</evidence>
<proteinExistence type="predicted"/>